<keyword evidence="3" id="KW-0238">DNA-binding</keyword>
<evidence type="ECO:0000256" key="2">
    <source>
        <dbReference type="ARBA" id="ARBA00023082"/>
    </source>
</evidence>
<dbReference type="InterPro" id="IPR039425">
    <property type="entry name" value="RNA_pol_sigma-70-like"/>
</dbReference>
<dbReference type="RefSeq" id="WP_380506963.1">
    <property type="nucleotide sequence ID" value="NZ_JBHEZX010000005.1"/>
</dbReference>
<evidence type="ECO:0000256" key="5">
    <source>
        <dbReference type="SAM" id="MobiDB-lite"/>
    </source>
</evidence>
<evidence type="ECO:0000259" key="6">
    <source>
        <dbReference type="SMART" id="SM00776"/>
    </source>
</evidence>
<feature type="domain" description="Glycosyl hydrolase family 98 putative carbohydrate-binding module" evidence="6">
    <location>
        <begin position="521"/>
        <end position="670"/>
    </location>
</feature>
<evidence type="ECO:0000256" key="1">
    <source>
        <dbReference type="ARBA" id="ARBA00023015"/>
    </source>
</evidence>
<evidence type="ECO:0000313" key="8">
    <source>
        <dbReference type="Proteomes" id="UP001592582"/>
    </source>
</evidence>
<dbReference type="SMART" id="SM00776">
    <property type="entry name" value="NPCBM"/>
    <property type="match status" value="1"/>
</dbReference>
<dbReference type="SUPFAM" id="SSF49785">
    <property type="entry name" value="Galactose-binding domain-like"/>
    <property type="match status" value="1"/>
</dbReference>
<name>A0ABV6V8V6_9ACTN</name>
<dbReference type="Gene3D" id="1.10.1740.10">
    <property type="match status" value="1"/>
</dbReference>
<gene>
    <name evidence="7" type="ORF">ACEZDG_12190</name>
</gene>
<dbReference type="SUPFAM" id="SSF88946">
    <property type="entry name" value="Sigma2 domain of RNA polymerase sigma factors"/>
    <property type="match status" value="1"/>
</dbReference>
<feature type="compositionally biased region" description="Pro residues" evidence="5">
    <location>
        <begin position="499"/>
        <end position="522"/>
    </location>
</feature>
<keyword evidence="8" id="KW-1185">Reference proteome</keyword>
<dbReference type="PANTHER" id="PTHR43133">
    <property type="entry name" value="RNA POLYMERASE ECF-TYPE SIGMA FACTO"/>
    <property type="match status" value="1"/>
</dbReference>
<reference evidence="7 8" key="1">
    <citation type="submission" date="2024-09" db="EMBL/GenBank/DDBJ databases">
        <authorList>
            <person name="Lee S.D."/>
        </authorList>
    </citation>
    <scope>NUCLEOTIDE SEQUENCE [LARGE SCALE GENOMIC DNA]</scope>
    <source>
        <strain evidence="7 8">N1-1</strain>
    </source>
</reference>
<dbReference type="NCBIfam" id="TIGR02937">
    <property type="entry name" value="sigma70-ECF"/>
    <property type="match status" value="1"/>
</dbReference>
<dbReference type="InterPro" id="IPR014284">
    <property type="entry name" value="RNA_pol_sigma-70_dom"/>
</dbReference>
<keyword evidence="2" id="KW-0731">Sigma factor</keyword>
<evidence type="ECO:0000256" key="4">
    <source>
        <dbReference type="ARBA" id="ARBA00023163"/>
    </source>
</evidence>
<feature type="compositionally biased region" description="Pro residues" evidence="5">
    <location>
        <begin position="455"/>
        <end position="477"/>
    </location>
</feature>
<dbReference type="InterPro" id="IPR038637">
    <property type="entry name" value="NPCBM_sf"/>
</dbReference>
<dbReference type="Pfam" id="PF08305">
    <property type="entry name" value="NPCBM"/>
    <property type="match status" value="1"/>
</dbReference>
<keyword evidence="1" id="KW-0805">Transcription regulation</keyword>
<feature type="compositionally biased region" description="Low complexity" evidence="5">
    <location>
        <begin position="444"/>
        <end position="454"/>
    </location>
</feature>
<dbReference type="InterPro" id="IPR007627">
    <property type="entry name" value="RNA_pol_sigma70_r2"/>
</dbReference>
<evidence type="ECO:0000313" key="7">
    <source>
        <dbReference type="EMBL" id="MFC1410032.1"/>
    </source>
</evidence>
<organism evidence="7 8">
    <name type="scientific">Streptacidiphilus alkalitolerans</name>
    <dbReference type="NCBI Taxonomy" id="3342712"/>
    <lineage>
        <taxon>Bacteria</taxon>
        <taxon>Bacillati</taxon>
        <taxon>Actinomycetota</taxon>
        <taxon>Actinomycetes</taxon>
        <taxon>Kitasatosporales</taxon>
        <taxon>Streptomycetaceae</taxon>
        <taxon>Streptacidiphilus</taxon>
    </lineage>
</organism>
<feature type="region of interest" description="Disordered" evidence="5">
    <location>
        <begin position="1"/>
        <end position="94"/>
    </location>
</feature>
<sequence>MRVDGQDDDRGADRPETGVAPEAGAVPEARDAPAAETVAEPLPHIPAQGPRHRAGPRPVSGAGPETVPVNTTDTTDVTNATVPAPGGPVDDEELPASDTALTAAVRAGDDSAFEELYRRHADAVRRYARTCCRDAFTAEDLAGEVFARTLQALRAGKGPEFAVRAYLLTAVRNIAATWSRSDRREQLVDDFTLFAATSAVVADVSTTDPGADAWAMAGVDHSLVLRAFSKLEPSDQVLLWHTEVQQEPPREVAAIIGKTANATAVQAHRARDRLATEFLQAHISDSQQTACEEHARKLGAFARGSLGKRASGDIREHMQECDRCSAAYLELVDLNHSLRELLPTGVLVWIGSGYFTVLAAGAAGAAGLGVGVGVAASGTAAGGTAAGAAAGGSGGGAAGGAAASEGLGLPAKAGIAAVVTVVAVAGVVFALSGSEHKPPPPKPQAAKVVPSPASIVPPPPPAPSAAPVPPPPAPVVHPKPRPTVRHTPAPKPTVRHTPAPKPKPTPTPPKPTPTPPPPPPAPADYYVDALPYSGVGSPTGPSLDGSVSSWVWQRSRGVRVGGQSYGRGITVHAPSSVTVQLNRQCREFDAEAGIDDMTLGFGAARFTVLDATTGRTLWRSGVVRGGEPAVPVSVPLTGVTAIRLVATPARDGLFGAAVNVADWANARFSCS</sequence>
<dbReference type="InterPro" id="IPR013325">
    <property type="entry name" value="RNA_pol_sigma_r2"/>
</dbReference>
<dbReference type="Proteomes" id="UP001592582">
    <property type="component" value="Unassembled WGS sequence"/>
</dbReference>
<feature type="compositionally biased region" description="Low complexity" evidence="5">
    <location>
        <begin position="66"/>
        <end position="84"/>
    </location>
</feature>
<protein>
    <submittedName>
        <fullName evidence="7">Sigma-70 family RNA polymerase sigma factor</fullName>
    </submittedName>
</protein>
<accession>A0ABV6V8V6</accession>
<dbReference type="EMBL" id="JBHEZX010000005">
    <property type="protein sequence ID" value="MFC1410032.1"/>
    <property type="molecule type" value="Genomic_DNA"/>
</dbReference>
<feature type="region of interest" description="Disordered" evidence="5">
    <location>
        <begin position="383"/>
        <end position="402"/>
    </location>
</feature>
<dbReference type="Pfam" id="PF04542">
    <property type="entry name" value="Sigma70_r2"/>
    <property type="match status" value="1"/>
</dbReference>
<proteinExistence type="predicted"/>
<dbReference type="InterPro" id="IPR013222">
    <property type="entry name" value="Glyco_hyd_98_carb-bd"/>
</dbReference>
<feature type="compositionally biased region" description="Gly residues" evidence="5">
    <location>
        <begin position="383"/>
        <end position="399"/>
    </location>
</feature>
<feature type="region of interest" description="Disordered" evidence="5">
    <location>
        <begin position="433"/>
        <end position="522"/>
    </location>
</feature>
<dbReference type="InterPro" id="IPR008979">
    <property type="entry name" value="Galactose-bd-like_sf"/>
</dbReference>
<feature type="compositionally biased region" description="Basic and acidic residues" evidence="5">
    <location>
        <begin position="1"/>
        <end position="16"/>
    </location>
</feature>
<comment type="caution">
    <text evidence="7">The sequence shown here is derived from an EMBL/GenBank/DDBJ whole genome shotgun (WGS) entry which is preliminary data.</text>
</comment>
<dbReference type="PANTHER" id="PTHR43133:SF8">
    <property type="entry name" value="RNA POLYMERASE SIGMA FACTOR HI_1459-RELATED"/>
    <property type="match status" value="1"/>
</dbReference>
<dbReference type="PRINTS" id="PR01217">
    <property type="entry name" value="PRICHEXTENSN"/>
</dbReference>
<dbReference type="Gene3D" id="2.60.120.1060">
    <property type="entry name" value="NPCBM/NEW2 domain"/>
    <property type="match status" value="1"/>
</dbReference>
<evidence type="ECO:0000256" key="3">
    <source>
        <dbReference type="ARBA" id="ARBA00023125"/>
    </source>
</evidence>
<keyword evidence="4" id="KW-0804">Transcription</keyword>